<dbReference type="Proteomes" id="UP001141806">
    <property type="component" value="Unassembled WGS sequence"/>
</dbReference>
<proteinExistence type="predicted"/>
<dbReference type="EMBL" id="JAMYWD010000006">
    <property type="protein sequence ID" value="KAJ4968724.1"/>
    <property type="molecule type" value="Genomic_DNA"/>
</dbReference>
<sequence>MKFQDDGLGSDVPLKNLDRTISSFALQLICRGSNHGCEGSHIVEEKLNDFQDDEFMNLGSNFKELGLCMMELGLWLAWVCDRALGGQELEQSLLESYTAKVHLYILYAITQSWIMLF</sequence>
<accession>A0A9Q0KE73</accession>
<protein>
    <submittedName>
        <fullName evidence="1">Uncharacterized protein</fullName>
    </submittedName>
</protein>
<evidence type="ECO:0000313" key="2">
    <source>
        <dbReference type="Proteomes" id="UP001141806"/>
    </source>
</evidence>
<dbReference type="PANTHER" id="PTHR48253">
    <property type="match status" value="1"/>
</dbReference>
<dbReference type="AlphaFoldDB" id="A0A9Q0KE73"/>
<dbReference type="PANTHER" id="PTHR48253:SF2">
    <property type="entry name" value="ISOPENICILLIN N SYNTHASE-LIKE FE(2+) 2OG DIOXYGENASE DOMAIN-CONTAINING PROTEIN"/>
    <property type="match status" value="1"/>
</dbReference>
<reference evidence="1" key="1">
    <citation type="journal article" date="2023" name="Plant J.">
        <title>The genome of the king protea, Protea cynaroides.</title>
        <authorList>
            <person name="Chang J."/>
            <person name="Duong T.A."/>
            <person name="Schoeman C."/>
            <person name="Ma X."/>
            <person name="Roodt D."/>
            <person name="Barker N."/>
            <person name="Li Z."/>
            <person name="Van de Peer Y."/>
            <person name="Mizrachi E."/>
        </authorList>
    </citation>
    <scope>NUCLEOTIDE SEQUENCE</scope>
    <source>
        <tissue evidence="1">Young leaves</tissue>
    </source>
</reference>
<gene>
    <name evidence="1" type="ORF">NE237_015425</name>
</gene>
<evidence type="ECO:0000313" key="1">
    <source>
        <dbReference type="EMBL" id="KAJ4968724.1"/>
    </source>
</evidence>
<dbReference type="OrthoDB" id="438224at2759"/>
<keyword evidence="2" id="KW-1185">Reference proteome</keyword>
<organism evidence="1 2">
    <name type="scientific">Protea cynaroides</name>
    <dbReference type="NCBI Taxonomy" id="273540"/>
    <lineage>
        <taxon>Eukaryota</taxon>
        <taxon>Viridiplantae</taxon>
        <taxon>Streptophyta</taxon>
        <taxon>Embryophyta</taxon>
        <taxon>Tracheophyta</taxon>
        <taxon>Spermatophyta</taxon>
        <taxon>Magnoliopsida</taxon>
        <taxon>Proteales</taxon>
        <taxon>Proteaceae</taxon>
        <taxon>Protea</taxon>
    </lineage>
</organism>
<name>A0A9Q0KE73_9MAGN</name>
<comment type="caution">
    <text evidence="1">The sequence shown here is derived from an EMBL/GenBank/DDBJ whole genome shotgun (WGS) entry which is preliminary data.</text>
</comment>